<proteinExistence type="predicted"/>
<dbReference type="InterPro" id="IPR043047">
    <property type="entry name" value="Hri1_N_sf"/>
</dbReference>
<comment type="caution">
    <text evidence="1">The sequence shown here is derived from an EMBL/GenBank/DDBJ whole genome shotgun (WGS) entry which is preliminary data.</text>
</comment>
<protein>
    <recommendedName>
        <fullName evidence="3">Protein HRI1</fullName>
    </recommendedName>
</protein>
<dbReference type="AlphaFoldDB" id="A0A178CN80"/>
<evidence type="ECO:0008006" key="3">
    <source>
        <dbReference type="Google" id="ProtNLM"/>
    </source>
</evidence>
<dbReference type="Gene3D" id="2.40.128.320">
    <property type="entry name" value="Protein HRI1, N-terminal domain"/>
    <property type="match status" value="1"/>
</dbReference>
<dbReference type="GeneID" id="34591740"/>
<dbReference type="OrthoDB" id="4045395at2759"/>
<keyword evidence="2" id="KW-1185">Reference proteome</keyword>
<dbReference type="EMBL" id="LVCJ01000064">
    <property type="protein sequence ID" value="OAL31279.1"/>
    <property type="molecule type" value="Genomic_DNA"/>
</dbReference>
<gene>
    <name evidence="1" type="ORF">AYO20_08334</name>
</gene>
<dbReference type="Pfam" id="PF16815">
    <property type="entry name" value="HRI1"/>
    <property type="match status" value="1"/>
</dbReference>
<organism evidence="1 2">
    <name type="scientific">Fonsecaea nubica</name>
    <dbReference type="NCBI Taxonomy" id="856822"/>
    <lineage>
        <taxon>Eukaryota</taxon>
        <taxon>Fungi</taxon>
        <taxon>Dikarya</taxon>
        <taxon>Ascomycota</taxon>
        <taxon>Pezizomycotina</taxon>
        <taxon>Eurotiomycetes</taxon>
        <taxon>Chaetothyriomycetidae</taxon>
        <taxon>Chaetothyriales</taxon>
        <taxon>Herpotrichiellaceae</taxon>
        <taxon>Fonsecaea</taxon>
    </lineage>
</organism>
<evidence type="ECO:0000313" key="1">
    <source>
        <dbReference type="EMBL" id="OAL31279.1"/>
    </source>
</evidence>
<sequence>MVIKSTPQILKRVSIRWLPDDAFEDTDTIALNVDGYYMDLRVTLADKTLQWSRAGERKTLARDPLTFRWTRIIDSLGSRQSDEASFVDLSNGDSLETGKFDKEGNGTLTDYEEVWRDVTEDTESDEGRSAWILQSTDGSMFLGRIGHVFLGMQESAQGDFAVRKEVWSSTLGTGSWQTVFEAGRAQSIPRAGDVQRDLDTGGGEGGMAVKKGQTVVVCDSEYIVRGTG</sequence>
<evidence type="ECO:0000313" key="2">
    <source>
        <dbReference type="Proteomes" id="UP000185904"/>
    </source>
</evidence>
<dbReference type="Proteomes" id="UP000185904">
    <property type="component" value="Unassembled WGS sequence"/>
</dbReference>
<dbReference type="InterPro" id="IPR031818">
    <property type="entry name" value="Hri1"/>
</dbReference>
<dbReference type="RefSeq" id="XP_022497471.1">
    <property type="nucleotide sequence ID" value="XM_022646613.1"/>
</dbReference>
<name>A0A178CN80_9EURO</name>
<reference evidence="1 2" key="1">
    <citation type="submission" date="2016-03" db="EMBL/GenBank/DDBJ databases">
        <title>The draft genome sequence of Fonsecaea nubica causative agent of cutaneous subcutaneous infection in human host.</title>
        <authorList>
            <person name="Costa F."/>
            <person name="Sybren D.H."/>
            <person name="Raittz R.T."/>
            <person name="Weiss V.A."/>
            <person name="Leao A.C."/>
            <person name="Gomes R."/>
            <person name="De Souza E.M."/>
            <person name="Pedrosa F.O."/>
            <person name="Steffens M.B."/>
            <person name="Bombassaro A."/>
            <person name="Tadra-Sfeir M.Z."/>
            <person name="Moreno L.F."/>
            <person name="Najafzadeh M.J."/>
            <person name="Felipe M.S."/>
            <person name="Teixeira M."/>
            <person name="Sun J."/>
            <person name="Xi L."/>
            <person name="Castro M.A."/>
            <person name="Vicente V.A."/>
        </authorList>
    </citation>
    <scope>NUCLEOTIDE SEQUENCE [LARGE SCALE GENOMIC DNA]</scope>
    <source>
        <strain evidence="1 2">CBS 269.64</strain>
    </source>
</reference>
<accession>A0A178CN80</accession>